<gene>
    <name evidence="1" type="ORF">M23134_05887</name>
</gene>
<evidence type="ECO:0008006" key="3">
    <source>
        <dbReference type="Google" id="ProtNLM"/>
    </source>
</evidence>
<comment type="caution">
    <text evidence="1">The sequence shown here is derived from an EMBL/GenBank/DDBJ whole genome shotgun (WGS) entry which is preliminary data.</text>
</comment>
<sequence length="499" mass="58868">MSKKENLFLLIKSLTKAEKRYFKLFASSTKGDKQKHNNYLLLFEAIDKQESYDEAAIKQYFVKQAFTKQLHVTKNYLSQLILKSLRNFHAKLSKESELRDLLKDIEILFHKELYTQCQDVINKACHMAQEYECLHLLLDVNRWKRRLCLATSAGLNSSKMLNAIHSENTVCLTKLSHLHHYWDWTINLFERIAPYKNQPDSLLTDEWFQDTSKADTIQAQKLYHHILMAYYVMAKQDYTQAIKVVDDLIRVLEENPKHITEDLGAYLTALNNKVGLLLDMKQYDSIPMLLQKIRAAASKYKVKTVTAANLKVQLHTYNLELELYRDTDAYETGVALIPEIADFLQTQVTLVPDDYLLCFYYQFAYLYFRQKQYPEALQWLNMIFATKFDSSRQDLQSFTRFLHLIIHFELGNIIVLKYAVEACRRFLKKEKKVLATFEKKLLSFFSKICTQPPDKFQHLFGKLQEELFVGSSPKERNQCLDYLNFEQWIAENLQKKSFF</sequence>
<evidence type="ECO:0000313" key="2">
    <source>
        <dbReference type="Proteomes" id="UP000004095"/>
    </source>
</evidence>
<dbReference type="Proteomes" id="UP000004095">
    <property type="component" value="Unassembled WGS sequence"/>
</dbReference>
<dbReference type="SUPFAM" id="SSF48452">
    <property type="entry name" value="TPR-like"/>
    <property type="match status" value="1"/>
</dbReference>
<name>A1ZWU0_MICM2</name>
<dbReference type="OrthoDB" id="714416at2"/>
<organism evidence="1 2">
    <name type="scientific">Microscilla marina ATCC 23134</name>
    <dbReference type="NCBI Taxonomy" id="313606"/>
    <lineage>
        <taxon>Bacteria</taxon>
        <taxon>Pseudomonadati</taxon>
        <taxon>Bacteroidota</taxon>
        <taxon>Cytophagia</taxon>
        <taxon>Cytophagales</taxon>
        <taxon>Microscillaceae</taxon>
        <taxon>Microscilla</taxon>
    </lineage>
</organism>
<dbReference type="Gene3D" id="1.25.40.10">
    <property type="entry name" value="Tetratricopeptide repeat domain"/>
    <property type="match status" value="1"/>
</dbReference>
<proteinExistence type="predicted"/>
<keyword evidence="2" id="KW-1185">Reference proteome</keyword>
<accession>A1ZWU0</accession>
<reference evidence="1 2" key="1">
    <citation type="submission" date="2007-01" db="EMBL/GenBank/DDBJ databases">
        <authorList>
            <person name="Haygood M."/>
            <person name="Podell S."/>
            <person name="Anderson C."/>
            <person name="Hopkinson B."/>
            <person name="Roe K."/>
            <person name="Barbeau K."/>
            <person name="Gaasterland T."/>
            <person name="Ferriera S."/>
            <person name="Johnson J."/>
            <person name="Kravitz S."/>
            <person name="Beeson K."/>
            <person name="Sutton G."/>
            <person name="Rogers Y.-H."/>
            <person name="Friedman R."/>
            <person name="Frazier M."/>
            <person name="Venter J.C."/>
        </authorList>
    </citation>
    <scope>NUCLEOTIDE SEQUENCE [LARGE SCALE GENOMIC DNA]</scope>
    <source>
        <strain evidence="1 2">ATCC 23134</strain>
    </source>
</reference>
<evidence type="ECO:0000313" key="1">
    <source>
        <dbReference type="EMBL" id="EAY25117.1"/>
    </source>
</evidence>
<dbReference type="RefSeq" id="WP_002703378.1">
    <property type="nucleotide sequence ID" value="NZ_AAWS01000054.1"/>
</dbReference>
<dbReference type="eggNOG" id="COG0535">
    <property type="taxonomic scope" value="Bacteria"/>
</dbReference>
<dbReference type="AlphaFoldDB" id="A1ZWU0"/>
<dbReference type="InterPro" id="IPR011990">
    <property type="entry name" value="TPR-like_helical_dom_sf"/>
</dbReference>
<protein>
    <recommendedName>
        <fullName evidence="3">Tetratricopeptide repeat domain protein</fullName>
    </recommendedName>
</protein>
<dbReference type="EMBL" id="AAWS01000054">
    <property type="protein sequence ID" value="EAY25117.1"/>
    <property type="molecule type" value="Genomic_DNA"/>
</dbReference>